<feature type="domain" description="Type II secretion system protein GspE N-terminal" evidence="5">
    <location>
        <begin position="171"/>
        <end position="235"/>
    </location>
</feature>
<organism evidence="6 7">
    <name type="scientific">Candidatus Berkelbacteria bacterium CG_4_10_14_0_2_um_filter_35_9_33_12</name>
    <dbReference type="NCBI Taxonomy" id="1974499"/>
    <lineage>
        <taxon>Bacteria</taxon>
        <taxon>Candidatus Berkelbacteria</taxon>
    </lineage>
</organism>
<name>A0A2M7W440_9BACT</name>
<dbReference type="Pfam" id="PF00437">
    <property type="entry name" value="T2SSE"/>
    <property type="match status" value="1"/>
</dbReference>
<accession>A0A2M7W440</accession>
<dbReference type="EMBL" id="PFQF01000027">
    <property type="protein sequence ID" value="PJA20445.1"/>
    <property type="molecule type" value="Genomic_DNA"/>
</dbReference>
<evidence type="ECO:0008006" key="8">
    <source>
        <dbReference type="Google" id="ProtNLM"/>
    </source>
</evidence>
<reference evidence="7" key="1">
    <citation type="submission" date="2017-09" db="EMBL/GenBank/DDBJ databases">
        <title>Depth-based differentiation of microbial function through sediment-hosted aquifers and enrichment of novel symbionts in the deep terrestrial subsurface.</title>
        <authorList>
            <person name="Probst A.J."/>
            <person name="Ladd B."/>
            <person name="Jarett J.K."/>
            <person name="Geller-Mcgrath D.E."/>
            <person name="Sieber C.M.K."/>
            <person name="Emerson J.B."/>
            <person name="Anantharaman K."/>
            <person name="Thomas B.C."/>
            <person name="Malmstrom R."/>
            <person name="Stieglmeier M."/>
            <person name="Klingl A."/>
            <person name="Woyke T."/>
            <person name="Ryan C.M."/>
            <person name="Banfield J.F."/>
        </authorList>
    </citation>
    <scope>NUCLEOTIDE SEQUENCE [LARGE SCALE GENOMIC DNA]</scope>
</reference>
<dbReference type="AlphaFoldDB" id="A0A2M7W440"/>
<dbReference type="PANTHER" id="PTHR30258">
    <property type="entry name" value="TYPE II SECRETION SYSTEM PROTEIN GSPE-RELATED"/>
    <property type="match status" value="1"/>
</dbReference>
<dbReference type="GO" id="GO:0005886">
    <property type="term" value="C:plasma membrane"/>
    <property type="evidence" value="ECO:0007669"/>
    <property type="project" value="TreeGrafter"/>
</dbReference>
<dbReference type="PANTHER" id="PTHR30258:SF1">
    <property type="entry name" value="PROTEIN TRANSPORT PROTEIN HOFB HOMOLOG"/>
    <property type="match status" value="1"/>
</dbReference>
<dbReference type="GO" id="GO:0005524">
    <property type="term" value="F:ATP binding"/>
    <property type="evidence" value="ECO:0007669"/>
    <property type="project" value="UniProtKB-KW"/>
</dbReference>
<evidence type="ECO:0000256" key="1">
    <source>
        <dbReference type="ARBA" id="ARBA00006611"/>
    </source>
</evidence>
<dbReference type="Gene3D" id="3.30.450.90">
    <property type="match status" value="1"/>
</dbReference>
<comment type="similarity">
    <text evidence="1">Belongs to the GSP E family.</text>
</comment>
<dbReference type="Pfam" id="PF05157">
    <property type="entry name" value="MshEN"/>
    <property type="match status" value="1"/>
</dbReference>
<dbReference type="InterPro" id="IPR037257">
    <property type="entry name" value="T2SS_E_N_sf"/>
</dbReference>
<dbReference type="Gene3D" id="3.40.50.300">
    <property type="entry name" value="P-loop containing nucleotide triphosphate hydrolases"/>
    <property type="match status" value="1"/>
</dbReference>
<sequence>MILNTNSFLDYLFKHQVINKAEASFLEQKFGDISKIVELIVNKKITNYEQISKISAEILNIPFAKLEGREVDLGILSIIPVDLSIKYGLVAFEKAGNEIKVAVARPYLLQSSDIGVAGWLKNIDKGIYRFSIVASTINDVANLIKNYQQKIDAVVLSSQKKDNQNQIITSNLPTMDLSNREIDFETISIFPEEIVRKYQVVVIEKVSDSSLRVGLIDPNDENTQKTLKFIENKNNIFIEQYKITQTDFDRLVRNYHPKIQPTVEEKEIIGKTNTQIRGDEVKYPIKPISKKNDIGPVNISLDEIKTIPSTSPDVLAGKTTINEEDKGLEETNLDKFLGKPVTTVEELSENMKSGQIPKIVASLISFSIIIKASDIHIEPQKDLLRIRFRVEGELREYLKLPISLHPLISSRIKILSGLKIDEQRIPQDGRYDGIANGHEIDIRVSSLPTIHGEKIVMRVLDKDAQNYQLDNLGLNNIDQKRLTNEINKPWGMVLATGPTGSGKTTTLYAVLNKILTPKINVITLEDPVEYQIEGINQVQVKPKIGFSFAEGLRSILRQDPNIIMVGEIRDSETASLATQSALTGHLVLSTLHTNSSSGALPRLVNMGVEPYLITSAVNAIVAQRLIRKLCQDCRVEKVMPDAELEKINEMIKDKVKVDLKTTKFYDKGEGCDKCHDGFFGRVGLYEILVMSDKIEQAIITNKPATEIETIARNEGMITLLQDGIIKVLKGLTSYEEVLKVAMDK</sequence>
<evidence type="ECO:0000259" key="5">
    <source>
        <dbReference type="Pfam" id="PF05157"/>
    </source>
</evidence>
<evidence type="ECO:0000256" key="3">
    <source>
        <dbReference type="ARBA" id="ARBA00022840"/>
    </source>
</evidence>
<keyword evidence="3" id="KW-0067">ATP-binding</keyword>
<comment type="caution">
    <text evidence="6">The sequence shown here is derived from an EMBL/GenBank/DDBJ whole genome shotgun (WGS) entry which is preliminary data.</text>
</comment>
<dbReference type="GO" id="GO:0016887">
    <property type="term" value="F:ATP hydrolysis activity"/>
    <property type="evidence" value="ECO:0007669"/>
    <property type="project" value="TreeGrafter"/>
</dbReference>
<dbReference type="InterPro" id="IPR001482">
    <property type="entry name" value="T2SS/T4SS_dom"/>
</dbReference>
<dbReference type="InterPro" id="IPR007831">
    <property type="entry name" value="T2SS_GspE_N"/>
</dbReference>
<dbReference type="InterPro" id="IPR027417">
    <property type="entry name" value="P-loop_NTPase"/>
</dbReference>
<dbReference type="FunFam" id="3.40.50.300:FF:000398">
    <property type="entry name" value="Type IV pilus assembly ATPase PilB"/>
    <property type="match status" value="1"/>
</dbReference>
<evidence type="ECO:0000256" key="2">
    <source>
        <dbReference type="ARBA" id="ARBA00022741"/>
    </source>
</evidence>
<dbReference type="SUPFAM" id="SSF52540">
    <property type="entry name" value="P-loop containing nucleoside triphosphate hydrolases"/>
    <property type="match status" value="1"/>
</dbReference>
<gene>
    <name evidence="6" type="ORF">COX60_01480</name>
</gene>
<evidence type="ECO:0000313" key="7">
    <source>
        <dbReference type="Proteomes" id="UP000230137"/>
    </source>
</evidence>
<dbReference type="SUPFAM" id="SSF160246">
    <property type="entry name" value="EspE N-terminal domain-like"/>
    <property type="match status" value="2"/>
</dbReference>
<proteinExistence type="inferred from homology"/>
<dbReference type="CDD" id="cd01129">
    <property type="entry name" value="PulE-GspE-like"/>
    <property type="match status" value="1"/>
</dbReference>
<feature type="domain" description="Bacterial type II secretion system protein E" evidence="4">
    <location>
        <begin position="352"/>
        <end position="738"/>
    </location>
</feature>
<evidence type="ECO:0000313" key="6">
    <source>
        <dbReference type="EMBL" id="PJA20445.1"/>
    </source>
</evidence>
<dbReference type="Proteomes" id="UP000230137">
    <property type="component" value="Unassembled WGS sequence"/>
</dbReference>
<protein>
    <recommendedName>
        <fullName evidence="8">AAA+ ATPase domain-containing protein</fullName>
    </recommendedName>
</protein>
<keyword evidence="2" id="KW-0547">Nucleotide-binding</keyword>
<evidence type="ECO:0000259" key="4">
    <source>
        <dbReference type="Pfam" id="PF00437"/>
    </source>
</evidence>